<dbReference type="Proteomes" id="UP000789860">
    <property type="component" value="Unassembled WGS sequence"/>
</dbReference>
<organism evidence="1 2">
    <name type="scientific">Scutellospora calospora</name>
    <dbReference type="NCBI Taxonomy" id="85575"/>
    <lineage>
        <taxon>Eukaryota</taxon>
        <taxon>Fungi</taxon>
        <taxon>Fungi incertae sedis</taxon>
        <taxon>Mucoromycota</taxon>
        <taxon>Glomeromycotina</taxon>
        <taxon>Glomeromycetes</taxon>
        <taxon>Diversisporales</taxon>
        <taxon>Gigasporaceae</taxon>
        <taxon>Scutellospora</taxon>
    </lineage>
</organism>
<name>A0ACA9K3H7_9GLOM</name>
<evidence type="ECO:0000313" key="1">
    <source>
        <dbReference type="EMBL" id="CAG8449326.1"/>
    </source>
</evidence>
<dbReference type="EMBL" id="CAJVPM010000679">
    <property type="protein sequence ID" value="CAG8449326.1"/>
    <property type="molecule type" value="Genomic_DNA"/>
</dbReference>
<protein>
    <submittedName>
        <fullName evidence="1">2360_t:CDS:1</fullName>
    </submittedName>
</protein>
<gene>
    <name evidence="1" type="ORF">SCALOS_LOCUS1109</name>
</gene>
<comment type="caution">
    <text evidence="1">The sequence shown here is derived from an EMBL/GenBank/DDBJ whole genome shotgun (WGS) entry which is preliminary data.</text>
</comment>
<keyword evidence="2" id="KW-1185">Reference proteome</keyword>
<sequence>MNYYWSFILLIALIQLITFSDTASISDSNYIRIDLFKRELDKSISPEKLLKVRQTLLARKYSKLFKRDVVIPLTDEKNLKFRDLSYYGIITIGGQNFTVNFDTGSADLWVPDIQCNSSQCGTHNRFDPTKSPTFIPVSPPNNFTIPYGSSVSGYEGQDTVILGGISLTNQTFGLALIDGFNLTYEEDGILGCSLQPVVLTGSTFFQRVKTQKLLNNTVIGFHFGRYNLNSTDKSFMNLGGIDSNAYVGNIVYHNITDQVLFTGLWFILLSDAQIDGVSIGGIGSSALIDTGTPIIVGNNVQVSNIHKNIPGSYWNGALWWIPCNTTSVVSLVFNNISYKISPTELIIPAVSNGTLCQSTIQVAFDSIWIVGAAFLSNVYSVFDFDKMQVGFAESKLVSN</sequence>
<accession>A0ACA9K3H7</accession>
<proteinExistence type="predicted"/>
<evidence type="ECO:0000313" key="2">
    <source>
        <dbReference type="Proteomes" id="UP000789860"/>
    </source>
</evidence>
<reference evidence="1" key="1">
    <citation type="submission" date="2021-06" db="EMBL/GenBank/DDBJ databases">
        <authorList>
            <person name="Kallberg Y."/>
            <person name="Tangrot J."/>
            <person name="Rosling A."/>
        </authorList>
    </citation>
    <scope>NUCLEOTIDE SEQUENCE</scope>
    <source>
        <strain evidence="1">AU212A</strain>
    </source>
</reference>